<accession>A0ABR2SFV1</accession>
<sequence>MRSYVEEFQNLSIYLPHRCFNFSDQWQPPPLEMMKINFNASFSIANKRSCSGVVIRDASGQLLGSCSTIHHHVSSPFATEALASVSGLRFVSELGLHSIILEGDARHTHRSSNRAAHIMAQESFSSSVDGF</sequence>
<gene>
    <name evidence="2" type="ORF">V6N11_003995</name>
</gene>
<dbReference type="CDD" id="cd06222">
    <property type="entry name" value="RNase_H_like"/>
    <property type="match status" value="1"/>
</dbReference>
<dbReference type="Proteomes" id="UP001396334">
    <property type="component" value="Unassembled WGS sequence"/>
</dbReference>
<proteinExistence type="predicted"/>
<dbReference type="Pfam" id="PF13456">
    <property type="entry name" value="RVT_3"/>
    <property type="match status" value="1"/>
</dbReference>
<evidence type="ECO:0000259" key="1">
    <source>
        <dbReference type="Pfam" id="PF13456"/>
    </source>
</evidence>
<dbReference type="InterPro" id="IPR002156">
    <property type="entry name" value="RNaseH_domain"/>
</dbReference>
<name>A0ABR2SFV1_9ROSI</name>
<dbReference type="InterPro" id="IPR052929">
    <property type="entry name" value="RNase_H-like_EbsB-rel"/>
</dbReference>
<dbReference type="EMBL" id="JBBPBN010000015">
    <property type="protein sequence ID" value="KAK9023797.1"/>
    <property type="molecule type" value="Genomic_DNA"/>
</dbReference>
<dbReference type="InterPro" id="IPR044730">
    <property type="entry name" value="RNase_H-like_dom_plant"/>
</dbReference>
<evidence type="ECO:0000313" key="2">
    <source>
        <dbReference type="EMBL" id="KAK9023797.1"/>
    </source>
</evidence>
<dbReference type="PANTHER" id="PTHR47074">
    <property type="entry name" value="BNAC02G40300D PROTEIN"/>
    <property type="match status" value="1"/>
</dbReference>
<comment type="caution">
    <text evidence="2">The sequence shown here is derived from an EMBL/GenBank/DDBJ whole genome shotgun (WGS) entry which is preliminary data.</text>
</comment>
<protein>
    <recommendedName>
        <fullName evidence="1">RNase H type-1 domain-containing protein</fullName>
    </recommendedName>
</protein>
<evidence type="ECO:0000313" key="3">
    <source>
        <dbReference type="Proteomes" id="UP001396334"/>
    </source>
</evidence>
<organism evidence="2 3">
    <name type="scientific">Hibiscus sabdariffa</name>
    <name type="common">roselle</name>
    <dbReference type="NCBI Taxonomy" id="183260"/>
    <lineage>
        <taxon>Eukaryota</taxon>
        <taxon>Viridiplantae</taxon>
        <taxon>Streptophyta</taxon>
        <taxon>Embryophyta</taxon>
        <taxon>Tracheophyta</taxon>
        <taxon>Spermatophyta</taxon>
        <taxon>Magnoliopsida</taxon>
        <taxon>eudicotyledons</taxon>
        <taxon>Gunneridae</taxon>
        <taxon>Pentapetalae</taxon>
        <taxon>rosids</taxon>
        <taxon>malvids</taxon>
        <taxon>Malvales</taxon>
        <taxon>Malvaceae</taxon>
        <taxon>Malvoideae</taxon>
        <taxon>Hibiscus</taxon>
    </lineage>
</organism>
<feature type="domain" description="RNase H type-1" evidence="1">
    <location>
        <begin position="37"/>
        <end position="105"/>
    </location>
</feature>
<dbReference type="PANTHER" id="PTHR47074:SF61">
    <property type="entry name" value="RNASE H TYPE-1 DOMAIN-CONTAINING PROTEIN"/>
    <property type="match status" value="1"/>
</dbReference>
<reference evidence="2 3" key="1">
    <citation type="journal article" date="2024" name="G3 (Bethesda)">
        <title>Genome assembly of Hibiscus sabdariffa L. provides insights into metabolisms of medicinal natural products.</title>
        <authorList>
            <person name="Kim T."/>
        </authorList>
    </citation>
    <scope>NUCLEOTIDE SEQUENCE [LARGE SCALE GENOMIC DNA]</scope>
    <source>
        <strain evidence="2">TK-2024</strain>
        <tissue evidence="2">Old leaves</tissue>
    </source>
</reference>
<keyword evidence="3" id="KW-1185">Reference proteome</keyword>